<dbReference type="Proteomes" id="UP000077266">
    <property type="component" value="Unassembled WGS sequence"/>
</dbReference>
<feature type="compositionally biased region" description="Basic and acidic residues" evidence="1">
    <location>
        <begin position="314"/>
        <end position="325"/>
    </location>
</feature>
<feature type="region of interest" description="Disordered" evidence="1">
    <location>
        <begin position="45"/>
        <end position="78"/>
    </location>
</feature>
<evidence type="ECO:0000313" key="2">
    <source>
        <dbReference type="EMBL" id="KZW00532.1"/>
    </source>
</evidence>
<gene>
    <name evidence="2" type="ORF">EXIGLDRAFT_745571</name>
</gene>
<reference evidence="2 3" key="1">
    <citation type="journal article" date="2016" name="Mol. Biol. Evol.">
        <title>Comparative Genomics of Early-Diverging Mushroom-Forming Fungi Provides Insights into the Origins of Lignocellulose Decay Capabilities.</title>
        <authorList>
            <person name="Nagy L.G."/>
            <person name="Riley R."/>
            <person name="Tritt A."/>
            <person name="Adam C."/>
            <person name="Daum C."/>
            <person name="Floudas D."/>
            <person name="Sun H."/>
            <person name="Yadav J.S."/>
            <person name="Pangilinan J."/>
            <person name="Larsson K.H."/>
            <person name="Matsuura K."/>
            <person name="Barry K."/>
            <person name="Labutti K."/>
            <person name="Kuo R."/>
            <person name="Ohm R.A."/>
            <person name="Bhattacharya S.S."/>
            <person name="Shirouzu T."/>
            <person name="Yoshinaga Y."/>
            <person name="Martin F.M."/>
            <person name="Grigoriev I.V."/>
            <person name="Hibbett D.S."/>
        </authorList>
    </citation>
    <scope>NUCLEOTIDE SEQUENCE [LARGE SCALE GENOMIC DNA]</scope>
    <source>
        <strain evidence="2 3">HHB12029</strain>
    </source>
</reference>
<dbReference type="AlphaFoldDB" id="A0A165NC44"/>
<evidence type="ECO:0000313" key="3">
    <source>
        <dbReference type="Proteomes" id="UP000077266"/>
    </source>
</evidence>
<keyword evidence="3" id="KW-1185">Reference proteome</keyword>
<feature type="compositionally biased region" description="Basic residues" evidence="1">
    <location>
        <begin position="301"/>
        <end position="311"/>
    </location>
</feature>
<name>A0A165NC44_EXIGL</name>
<feature type="region of interest" description="Disordered" evidence="1">
    <location>
        <begin position="154"/>
        <end position="188"/>
    </location>
</feature>
<sequence>MELLAVVAALVVALFWTVIVRRRLGAHGAGTHPHSTLQSIFTPFLATQAPPPPASRSDRQRRKTRPPAPDVLVSVQPLPATAPKAPVLESSSEASSLFSTAASSINSDYDTSNEPLTPVASEELSSATSCAPPRPYRRFSDFKTTFTTPFAKRRSATIDLTPTAPPPVRPGRERSRSTSRTRAPFGAIFGIARSQTFTSSSSDDVPLTPDSMTSSAKSFGAISLNQAQPPRVSTKPRTSLPLNMPPLSRLQQRRVSAPAAGPSVTINTEPRPPLTPSPSDSPASDAPPLPSTSDAAVERGRPRRPLWKRAFSKPGDEKQPPESKTKKPKSRASSTCPDSPRTPQSASRPSVDADAIISDRRYESSGEGASQAPVRTRTWFERREERARRARSVDRVKRDRHSISAQIAHEAWVAPVAPT</sequence>
<protein>
    <submittedName>
        <fullName evidence="2">Uncharacterized protein</fullName>
    </submittedName>
</protein>
<evidence type="ECO:0000256" key="1">
    <source>
        <dbReference type="SAM" id="MobiDB-lite"/>
    </source>
</evidence>
<proteinExistence type="predicted"/>
<feature type="region of interest" description="Disordered" evidence="1">
    <location>
        <begin position="107"/>
        <end position="137"/>
    </location>
</feature>
<feature type="region of interest" description="Disordered" evidence="1">
    <location>
        <begin position="221"/>
        <end position="400"/>
    </location>
</feature>
<dbReference type="InParanoid" id="A0A165NC44"/>
<organism evidence="2 3">
    <name type="scientific">Exidia glandulosa HHB12029</name>
    <dbReference type="NCBI Taxonomy" id="1314781"/>
    <lineage>
        <taxon>Eukaryota</taxon>
        <taxon>Fungi</taxon>
        <taxon>Dikarya</taxon>
        <taxon>Basidiomycota</taxon>
        <taxon>Agaricomycotina</taxon>
        <taxon>Agaricomycetes</taxon>
        <taxon>Auriculariales</taxon>
        <taxon>Exidiaceae</taxon>
        <taxon>Exidia</taxon>
    </lineage>
</organism>
<dbReference type="EMBL" id="KV425900">
    <property type="protein sequence ID" value="KZW00532.1"/>
    <property type="molecule type" value="Genomic_DNA"/>
</dbReference>
<accession>A0A165NC44</accession>
<feature type="compositionally biased region" description="Polar residues" evidence="1">
    <location>
        <begin position="331"/>
        <end position="348"/>
    </location>
</feature>
<dbReference type="OrthoDB" id="10678318at2759"/>
<dbReference type="STRING" id="1314781.A0A165NC44"/>
<feature type="compositionally biased region" description="Basic and acidic residues" evidence="1">
    <location>
        <begin position="378"/>
        <end position="397"/>
    </location>
</feature>